<dbReference type="EMBL" id="JAWPEI010000002">
    <property type="protein sequence ID" value="KAK4733618.1"/>
    <property type="molecule type" value="Genomic_DNA"/>
</dbReference>
<name>A0AAV9M723_9SOLN</name>
<accession>A0AAV9M723</accession>
<keyword evidence="2" id="KW-1185">Reference proteome</keyword>
<comment type="caution">
    <text evidence="1">The sequence shown here is derived from an EMBL/GenBank/DDBJ whole genome shotgun (WGS) entry which is preliminary data.</text>
</comment>
<evidence type="ECO:0000313" key="1">
    <source>
        <dbReference type="EMBL" id="KAK4733618.1"/>
    </source>
</evidence>
<gene>
    <name evidence="1" type="ORF">R3W88_007879</name>
</gene>
<reference evidence="1 2" key="1">
    <citation type="submission" date="2023-10" db="EMBL/GenBank/DDBJ databases">
        <title>Genome-Wide Identification Analysis in wild type Solanum Pinnatisectum Reveals Some Genes Defensing Phytophthora Infestans.</title>
        <authorList>
            <person name="Sun C."/>
        </authorList>
    </citation>
    <scope>NUCLEOTIDE SEQUENCE [LARGE SCALE GENOMIC DNA]</scope>
    <source>
        <strain evidence="1">LQN</strain>
        <tissue evidence="1">Leaf</tissue>
    </source>
</reference>
<dbReference type="Proteomes" id="UP001311915">
    <property type="component" value="Unassembled WGS sequence"/>
</dbReference>
<evidence type="ECO:0000313" key="2">
    <source>
        <dbReference type="Proteomes" id="UP001311915"/>
    </source>
</evidence>
<proteinExistence type="predicted"/>
<organism evidence="1 2">
    <name type="scientific">Solanum pinnatisectum</name>
    <name type="common">tansyleaf nightshade</name>
    <dbReference type="NCBI Taxonomy" id="50273"/>
    <lineage>
        <taxon>Eukaryota</taxon>
        <taxon>Viridiplantae</taxon>
        <taxon>Streptophyta</taxon>
        <taxon>Embryophyta</taxon>
        <taxon>Tracheophyta</taxon>
        <taxon>Spermatophyta</taxon>
        <taxon>Magnoliopsida</taxon>
        <taxon>eudicotyledons</taxon>
        <taxon>Gunneridae</taxon>
        <taxon>Pentapetalae</taxon>
        <taxon>asterids</taxon>
        <taxon>lamiids</taxon>
        <taxon>Solanales</taxon>
        <taxon>Solanaceae</taxon>
        <taxon>Solanoideae</taxon>
        <taxon>Solaneae</taxon>
        <taxon>Solanum</taxon>
    </lineage>
</organism>
<dbReference type="AlphaFoldDB" id="A0AAV9M723"/>
<protein>
    <submittedName>
        <fullName evidence="1">Uncharacterized protein</fullName>
    </submittedName>
</protein>
<sequence>MRGLTFSIRSYVFIVARDGASFQSIVSTAKEADVMVLEEFGNPKRTRSSS</sequence>